<keyword evidence="3" id="KW-0804">Transcription</keyword>
<protein>
    <recommendedName>
        <fullName evidence="6">BRK domain-containing protein</fullName>
    </recommendedName>
</protein>
<dbReference type="SUPFAM" id="SSF160481">
    <property type="entry name" value="BRK domain-like"/>
    <property type="match status" value="1"/>
</dbReference>
<feature type="region of interest" description="Disordered" evidence="5">
    <location>
        <begin position="349"/>
        <end position="387"/>
    </location>
</feature>
<evidence type="ECO:0000313" key="8">
    <source>
        <dbReference type="Proteomes" id="UP000008068"/>
    </source>
</evidence>
<keyword evidence="2" id="KW-0805">Transcription regulation</keyword>
<organism evidence="8">
    <name type="scientific">Caenorhabditis brenneri</name>
    <name type="common">Nematode worm</name>
    <dbReference type="NCBI Taxonomy" id="135651"/>
    <lineage>
        <taxon>Eukaryota</taxon>
        <taxon>Metazoa</taxon>
        <taxon>Ecdysozoa</taxon>
        <taxon>Nematoda</taxon>
        <taxon>Chromadorea</taxon>
        <taxon>Rhabditida</taxon>
        <taxon>Rhabditina</taxon>
        <taxon>Rhabditomorpha</taxon>
        <taxon>Rhabditoidea</taxon>
        <taxon>Rhabditidae</taxon>
        <taxon>Peloderinae</taxon>
        <taxon>Caenorhabditis</taxon>
    </lineage>
</organism>
<keyword evidence="4" id="KW-0539">Nucleus</keyword>
<dbReference type="eggNOG" id="KOG0384">
    <property type="taxonomic scope" value="Eukaryota"/>
</dbReference>
<evidence type="ECO:0000256" key="2">
    <source>
        <dbReference type="ARBA" id="ARBA00023015"/>
    </source>
</evidence>
<evidence type="ECO:0000313" key="7">
    <source>
        <dbReference type="EMBL" id="EGT59729.1"/>
    </source>
</evidence>
<dbReference type="PANTHER" id="PTHR34005">
    <property type="entry name" value="PROTEIN CBG15054-RELATED"/>
    <property type="match status" value="1"/>
</dbReference>
<dbReference type="Pfam" id="PF07533">
    <property type="entry name" value="BRK"/>
    <property type="match status" value="1"/>
</dbReference>
<feature type="domain" description="BRK" evidence="6">
    <location>
        <begin position="295"/>
        <end position="331"/>
    </location>
</feature>
<dbReference type="InterPro" id="IPR037259">
    <property type="entry name" value="BRK_sf"/>
</dbReference>
<evidence type="ECO:0000256" key="1">
    <source>
        <dbReference type="ARBA" id="ARBA00004123"/>
    </source>
</evidence>
<accession>G0NFN1</accession>
<dbReference type="InParanoid" id="G0NFN1"/>
<dbReference type="OrthoDB" id="5848536at2759"/>
<feature type="compositionally biased region" description="Acidic residues" evidence="5">
    <location>
        <begin position="359"/>
        <end position="387"/>
    </location>
</feature>
<dbReference type="GO" id="GO:0005634">
    <property type="term" value="C:nucleus"/>
    <property type="evidence" value="ECO:0007669"/>
    <property type="project" value="UniProtKB-SubCell"/>
</dbReference>
<dbReference type="AlphaFoldDB" id="G0NFN1"/>
<comment type="subcellular location">
    <subcellularLocation>
        <location evidence="1">Nucleus</location>
    </subcellularLocation>
</comment>
<dbReference type="PANTHER" id="PTHR34005:SF7">
    <property type="entry name" value="PROTEIN CBG26726"/>
    <property type="match status" value="1"/>
</dbReference>
<dbReference type="Gene3D" id="3.40.5.120">
    <property type="match status" value="1"/>
</dbReference>
<name>G0NFN1_CAEBE</name>
<evidence type="ECO:0000259" key="6">
    <source>
        <dbReference type="Pfam" id="PF07533"/>
    </source>
</evidence>
<evidence type="ECO:0000256" key="5">
    <source>
        <dbReference type="SAM" id="MobiDB-lite"/>
    </source>
</evidence>
<dbReference type="EMBL" id="GL379877">
    <property type="protein sequence ID" value="EGT59729.1"/>
    <property type="molecule type" value="Genomic_DNA"/>
</dbReference>
<evidence type="ECO:0000256" key="3">
    <source>
        <dbReference type="ARBA" id="ARBA00023163"/>
    </source>
</evidence>
<dbReference type="InterPro" id="IPR006576">
    <property type="entry name" value="BRK_domain"/>
</dbReference>
<proteinExistence type="predicted"/>
<gene>
    <name evidence="7" type="ORF">CAEBREN_24250</name>
</gene>
<reference evidence="8" key="1">
    <citation type="submission" date="2011-07" db="EMBL/GenBank/DDBJ databases">
        <authorList>
            <consortium name="Caenorhabditis brenneri Sequencing and Analysis Consortium"/>
            <person name="Wilson R.K."/>
        </authorList>
    </citation>
    <scope>NUCLEOTIDE SEQUENCE [LARGE SCALE GENOMIC DNA]</scope>
    <source>
        <strain evidence="8">PB2801</strain>
    </source>
</reference>
<feature type="compositionally biased region" description="Basic and acidic residues" evidence="5">
    <location>
        <begin position="462"/>
        <end position="472"/>
    </location>
</feature>
<keyword evidence="8" id="KW-1185">Reference proteome</keyword>
<dbReference type="STRING" id="135651.G0NFN1"/>
<feature type="compositionally biased region" description="Low complexity" evidence="5">
    <location>
        <begin position="440"/>
        <end position="451"/>
    </location>
</feature>
<sequence>MELIQSLIKPVDSYIKQTGAQKGFRKTQRPHLPRILNSETGWHTINSMKDHPVIGVTLGPWGKVEPRCVQLIRDVIGHIFRAQPKTLKMIYSHIPLNAICVSVACTNFYVGTHCHQFYQPEESSENHFSWSYQMHSANVQTCHYTEANVEYLAGIIYYPVEKGRAKCIKNDSGLIQHLWLSREFYPMCDRTETELFKASRKYGRYCSQAGRRVLVDARHSITQHVEYDYKNHASISVFCAECELDDANYMMKRTMGIHTAIENLNRNPPPAPPAPHSDPLQKLQDLITLYGQEPSILVFNRATGKLLEESRWPKMRDLEYFLVENQECNVHINSALQAHLVLRDGMKDRIGEGPGAVEEVGDDREREEEDPEDDPEEEVEDEEQDETVENLITIYSPRGEPNDEKLWDNDFSDVGLSSTKMRELGLSDLDLDVFETYLPTDTMTPSTSSPEEPGPSKRHVPYRHDMEYIDNC</sequence>
<dbReference type="Proteomes" id="UP000008068">
    <property type="component" value="Unassembled WGS sequence"/>
</dbReference>
<dbReference type="eggNOG" id="KOG4297">
    <property type="taxonomic scope" value="Eukaryota"/>
</dbReference>
<dbReference type="HOGENOM" id="CLU_042843_0_0_1"/>
<evidence type="ECO:0000256" key="4">
    <source>
        <dbReference type="ARBA" id="ARBA00023242"/>
    </source>
</evidence>
<feature type="region of interest" description="Disordered" evidence="5">
    <location>
        <begin position="440"/>
        <end position="472"/>
    </location>
</feature>